<dbReference type="STRING" id="1121416.SAMN02745220_02600"/>
<dbReference type="RefSeq" id="WP_073613891.1">
    <property type="nucleotide sequence ID" value="NZ_FRFE01000012.1"/>
</dbReference>
<dbReference type="InterPro" id="IPR001647">
    <property type="entry name" value="HTH_TetR"/>
</dbReference>
<dbReference type="GO" id="GO:0003677">
    <property type="term" value="F:DNA binding"/>
    <property type="evidence" value="ECO:0007669"/>
    <property type="project" value="UniProtKB-UniRule"/>
</dbReference>
<evidence type="ECO:0000256" key="6">
    <source>
        <dbReference type="ARBA" id="ARBA00023163"/>
    </source>
</evidence>
<dbReference type="InterPro" id="IPR036271">
    <property type="entry name" value="Tet_transcr_reg_TetR-rel_C_sf"/>
</dbReference>
<dbReference type="Gene3D" id="1.10.357.10">
    <property type="entry name" value="Tetracycline Repressor, domain 2"/>
    <property type="match status" value="1"/>
</dbReference>
<keyword evidence="4" id="KW-0805">Transcription regulation</keyword>
<dbReference type="SUPFAM" id="SSF48498">
    <property type="entry name" value="Tetracyclin repressor-like, C-terminal domain"/>
    <property type="match status" value="1"/>
</dbReference>
<evidence type="ECO:0000256" key="8">
    <source>
        <dbReference type="PROSITE-ProRule" id="PRU00335"/>
    </source>
</evidence>
<dbReference type="PROSITE" id="PS50977">
    <property type="entry name" value="HTH_TETR_2"/>
    <property type="match status" value="1"/>
</dbReference>
<evidence type="ECO:0000313" key="10">
    <source>
        <dbReference type="EMBL" id="SHO48999.1"/>
    </source>
</evidence>
<sequence length="202" mass="23618">MKSRKNLNAAMRKPEILEGYYNVLIREGLENTSISKIAKELGIHTSLIFHYFQNKENLTFELVQLMIEKFKSAHLLVFEDIEDPNERYAALLDLIFSLQWSRTVDPGVHFGFYYQSFRDQRTLEHLQGMFAWLRDYIEEQLVIFNDHGIITVQEPRKAADYIVTLMEGMEFHSQFLRDGKPFEDFSESVKTSVRALLASGVL</sequence>
<dbReference type="Pfam" id="PF18665">
    <property type="entry name" value="TetR_C_37"/>
    <property type="match status" value="1"/>
</dbReference>
<keyword evidence="6" id="KW-0804">Transcription</keyword>
<comment type="function">
    <text evidence="1">Represses transcription of the icaADBC operon necessary for biofilm production.</text>
</comment>
<dbReference type="SUPFAM" id="SSF46689">
    <property type="entry name" value="Homeodomain-like"/>
    <property type="match status" value="1"/>
</dbReference>
<evidence type="ECO:0000313" key="11">
    <source>
        <dbReference type="Proteomes" id="UP000184603"/>
    </source>
</evidence>
<evidence type="ECO:0000256" key="1">
    <source>
        <dbReference type="ARBA" id="ARBA00002291"/>
    </source>
</evidence>
<proteinExistence type="predicted"/>
<keyword evidence="5 8" id="KW-0238">DNA-binding</keyword>
<accession>A0A1M7Y8R4</accession>
<keyword evidence="11" id="KW-1185">Reference proteome</keyword>
<organism evidence="10 11">
    <name type="scientific">Desulfopila aestuarii DSM 18488</name>
    <dbReference type="NCBI Taxonomy" id="1121416"/>
    <lineage>
        <taxon>Bacteria</taxon>
        <taxon>Pseudomonadati</taxon>
        <taxon>Thermodesulfobacteriota</taxon>
        <taxon>Desulfobulbia</taxon>
        <taxon>Desulfobulbales</taxon>
        <taxon>Desulfocapsaceae</taxon>
        <taxon>Desulfopila</taxon>
    </lineage>
</organism>
<protein>
    <recommendedName>
        <fullName evidence="3">Biofilm operon icaADBC HTH-type negative transcriptional regulator IcaR</fullName>
    </recommendedName>
    <alternativeName>
        <fullName evidence="7">Intercellular adhesion protein R</fullName>
    </alternativeName>
</protein>
<evidence type="ECO:0000256" key="3">
    <source>
        <dbReference type="ARBA" id="ARBA00014341"/>
    </source>
</evidence>
<reference evidence="10 11" key="1">
    <citation type="submission" date="2016-12" db="EMBL/GenBank/DDBJ databases">
        <authorList>
            <person name="Song W.-J."/>
            <person name="Kurnit D.M."/>
        </authorList>
    </citation>
    <scope>NUCLEOTIDE SEQUENCE [LARGE SCALE GENOMIC DNA]</scope>
    <source>
        <strain evidence="10 11">DSM 18488</strain>
    </source>
</reference>
<gene>
    <name evidence="10" type="ORF">SAMN02745220_02600</name>
</gene>
<name>A0A1M7Y8R4_9BACT</name>
<dbReference type="OrthoDB" id="7618612at2"/>
<dbReference type="PANTHER" id="PTHR47506">
    <property type="entry name" value="TRANSCRIPTIONAL REGULATORY PROTEIN"/>
    <property type="match status" value="1"/>
</dbReference>
<feature type="domain" description="HTH tetR-type" evidence="9">
    <location>
        <begin position="10"/>
        <end position="70"/>
    </location>
</feature>
<dbReference type="Pfam" id="PF00440">
    <property type="entry name" value="TetR_N"/>
    <property type="match status" value="1"/>
</dbReference>
<comment type="subunit">
    <text evidence="2">Homodimer.</text>
</comment>
<evidence type="ECO:0000256" key="7">
    <source>
        <dbReference type="ARBA" id="ARBA00030200"/>
    </source>
</evidence>
<evidence type="ECO:0000256" key="2">
    <source>
        <dbReference type="ARBA" id="ARBA00011738"/>
    </source>
</evidence>
<feature type="DNA-binding region" description="H-T-H motif" evidence="8">
    <location>
        <begin position="33"/>
        <end position="52"/>
    </location>
</feature>
<evidence type="ECO:0000259" key="9">
    <source>
        <dbReference type="PROSITE" id="PS50977"/>
    </source>
</evidence>
<evidence type="ECO:0000256" key="4">
    <source>
        <dbReference type="ARBA" id="ARBA00023015"/>
    </source>
</evidence>
<dbReference type="InterPro" id="IPR041646">
    <property type="entry name" value="IcaR_C"/>
</dbReference>
<dbReference type="InterPro" id="IPR009057">
    <property type="entry name" value="Homeodomain-like_sf"/>
</dbReference>
<dbReference type="PANTHER" id="PTHR47506:SF6">
    <property type="entry name" value="HTH-TYPE TRANSCRIPTIONAL REPRESSOR NEMR"/>
    <property type="match status" value="1"/>
</dbReference>
<dbReference type="AlphaFoldDB" id="A0A1M7Y8R4"/>
<dbReference type="EMBL" id="FRFE01000012">
    <property type="protein sequence ID" value="SHO48999.1"/>
    <property type="molecule type" value="Genomic_DNA"/>
</dbReference>
<dbReference type="Proteomes" id="UP000184603">
    <property type="component" value="Unassembled WGS sequence"/>
</dbReference>
<evidence type="ECO:0000256" key="5">
    <source>
        <dbReference type="ARBA" id="ARBA00023125"/>
    </source>
</evidence>